<evidence type="ECO:0000313" key="4">
    <source>
        <dbReference type="Proteomes" id="UP000567795"/>
    </source>
</evidence>
<dbReference type="Proteomes" id="UP000567795">
    <property type="component" value="Unassembled WGS sequence"/>
</dbReference>
<keyword evidence="1" id="KW-0560">Oxidoreductase</keyword>
<dbReference type="Pfam" id="PF00106">
    <property type="entry name" value="adh_short"/>
    <property type="match status" value="1"/>
</dbReference>
<evidence type="ECO:0000256" key="2">
    <source>
        <dbReference type="RuleBase" id="RU000363"/>
    </source>
</evidence>
<dbReference type="EMBL" id="JACBZD010000001">
    <property type="protein sequence ID" value="NYI03105.1"/>
    <property type="molecule type" value="Genomic_DNA"/>
</dbReference>
<name>A0A852ZN66_9ACTN</name>
<dbReference type="PRINTS" id="PR00080">
    <property type="entry name" value="SDRFAMILY"/>
</dbReference>
<dbReference type="AlphaFoldDB" id="A0A852ZN66"/>
<keyword evidence="4" id="KW-1185">Reference proteome</keyword>
<gene>
    <name evidence="3" type="ORF">FHU37_000048</name>
</gene>
<evidence type="ECO:0000256" key="1">
    <source>
        <dbReference type="ARBA" id="ARBA00023002"/>
    </source>
</evidence>
<dbReference type="RefSeq" id="WP_179812218.1">
    <property type="nucleotide sequence ID" value="NZ_JACBZD010000001.1"/>
</dbReference>
<dbReference type="InterPro" id="IPR036291">
    <property type="entry name" value="NAD(P)-bd_dom_sf"/>
</dbReference>
<comment type="similarity">
    <text evidence="2">Belongs to the short-chain dehydrogenases/reductases (SDR) family.</text>
</comment>
<dbReference type="InterPro" id="IPR002347">
    <property type="entry name" value="SDR_fam"/>
</dbReference>
<evidence type="ECO:0000313" key="3">
    <source>
        <dbReference type="EMBL" id="NYI03105.1"/>
    </source>
</evidence>
<protein>
    <submittedName>
        <fullName evidence="3">NAD(P)-dependent dehydrogenase (Short-subunit alcohol dehydrogenase family)</fullName>
    </submittedName>
</protein>
<comment type="caution">
    <text evidence="3">The sequence shown here is derived from an EMBL/GenBank/DDBJ whole genome shotgun (WGS) entry which is preliminary data.</text>
</comment>
<dbReference type="SUPFAM" id="SSF51735">
    <property type="entry name" value="NAD(P)-binding Rossmann-fold domains"/>
    <property type="match status" value="1"/>
</dbReference>
<dbReference type="PRINTS" id="PR00081">
    <property type="entry name" value="GDHRDH"/>
</dbReference>
<dbReference type="PANTHER" id="PTHR43157">
    <property type="entry name" value="PHOSPHATIDYLINOSITOL-GLYCAN BIOSYNTHESIS CLASS F PROTEIN-RELATED"/>
    <property type="match status" value="1"/>
</dbReference>
<accession>A0A852ZN66</accession>
<dbReference type="Gene3D" id="3.40.50.720">
    <property type="entry name" value="NAD(P)-binding Rossmann-like Domain"/>
    <property type="match status" value="1"/>
</dbReference>
<dbReference type="GO" id="GO:0016491">
    <property type="term" value="F:oxidoreductase activity"/>
    <property type="evidence" value="ECO:0007669"/>
    <property type="project" value="UniProtKB-KW"/>
</dbReference>
<proteinExistence type="inferred from homology"/>
<sequence length="289" mass="30759">MRAARRDPTAAAGRLDDRTILVTGATSGLGRHLALRLASAGARVLLHGRDPDRVHQTAETIRSTGGRAVELVADLAELRQVDALADRLLAGHDRLDAVVSNAGIGAGPPGAAREESADGIELRFAVNHLAGYHLVRRLLPLLTTSAPARIVNVASLGQHPIPADDPLMERPGAYDGFTAYARSKLAQVMFTFDLAAELHGHAVTANAVHPATFMDTAMVREAGVEPMSTVPEGANAVLRLVVSPTMREVTGRFFDGEHEAAAAGQAYDTDARRRVRELSDRLIEQALAE</sequence>
<organism evidence="3 4">
    <name type="scientific">Allostreptomyces psammosilenae</name>
    <dbReference type="NCBI Taxonomy" id="1892865"/>
    <lineage>
        <taxon>Bacteria</taxon>
        <taxon>Bacillati</taxon>
        <taxon>Actinomycetota</taxon>
        <taxon>Actinomycetes</taxon>
        <taxon>Kitasatosporales</taxon>
        <taxon>Streptomycetaceae</taxon>
        <taxon>Allostreptomyces</taxon>
    </lineage>
</organism>
<reference evidence="3 4" key="1">
    <citation type="submission" date="2020-07" db="EMBL/GenBank/DDBJ databases">
        <title>Sequencing the genomes of 1000 actinobacteria strains.</title>
        <authorList>
            <person name="Klenk H.-P."/>
        </authorList>
    </citation>
    <scope>NUCLEOTIDE SEQUENCE [LARGE SCALE GENOMIC DNA]</scope>
    <source>
        <strain evidence="3 4">DSM 42178</strain>
    </source>
</reference>
<dbReference type="PANTHER" id="PTHR43157:SF31">
    <property type="entry name" value="PHOSPHATIDYLINOSITOL-GLYCAN BIOSYNTHESIS CLASS F PROTEIN"/>
    <property type="match status" value="1"/>
</dbReference>